<dbReference type="RefSeq" id="WP_228878180.1">
    <property type="nucleotide sequence ID" value="NZ_CABIIK010000004.1"/>
</dbReference>
<protein>
    <submittedName>
        <fullName evidence="2">Uncharacterized protein</fullName>
    </submittedName>
</protein>
<evidence type="ECO:0000313" key="2">
    <source>
        <dbReference type="EMBL" id="UYO62340.1"/>
    </source>
</evidence>
<proteinExistence type="predicted"/>
<name>A0ABY6HDF3_9FIRM</name>
<dbReference type="EMBL" id="CP087994">
    <property type="protein sequence ID" value="UYO62340.1"/>
    <property type="molecule type" value="Genomic_DNA"/>
</dbReference>
<sequence length="285" mass="29874">MFNNGLKKESLARLRNNKEKNETQSKILMEKSESLFLKRQQLKSVVDRTYDYINSMRNTPQNYDTEVQKIKFELGRYEELLRVVNNEIKNSEKNIAAKGSVAAGAALGAGVAAFGPSAAMGVAMTFGTASTGTAISALSGAAATNAALAWLGGGALTAGGAGMAGGSALLALAGPLGWAIGGIGLTAAGLLTNGKNKKVAEQANEAALEIEANTKVLIGLSNEVDMIQTNVRKIKDELPILLGKCSSFARDYMSLTDNQRYMLGTLVNNTNAAAQLLNKGIGENA</sequence>
<keyword evidence="3" id="KW-1185">Reference proteome</keyword>
<accession>A0ABY6HDF3</accession>
<gene>
    <name evidence="2" type="ORF">LNN31_16345</name>
</gene>
<reference evidence="2" key="1">
    <citation type="submission" date="2021-11" db="EMBL/GenBank/DDBJ databases">
        <title>Isoprene-degrading acetogen.</title>
        <authorList>
            <person name="Yang Y."/>
            <person name="Jin H."/>
            <person name="Yan J."/>
        </authorList>
    </citation>
    <scope>NUCLEOTIDE SEQUENCE</scope>
    <source>
        <strain evidence="2">Berkeley</strain>
    </source>
</reference>
<feature type="region of interest" description="Disordered" evidence="1">
    <location>
        <begin position="1"/>
        <end position="24"/>
    </location>
</feature>
<evidence type="ECO:0000256" key="1">
    <source>
        <dbReference type="SAM" id="MobiDB-lite"/>
    </source>
</evidence>
<evidence type="ECO:0000313" key="3">
    <source>
        <dbReference type="Proteomes" id="UP001163550"/>
    </source>
</evidence>
<dbReference type="Proteomes" id="UP001163550">
    <property type="component" value="Chromosome"/>
</dbReference>
<organism evidence="2 3">
    <name type="scientific">Acetobacterium wieringae</name>
    <dbReference type="NCBI Taxonomy" id="52694"/>
    <lineage>
        <taxon>Bacteria</taxon>
        <taxon>Bacillati</taxon>
        <taxon>Bacillota</taxon>
        <taxon>Clostridia</taxon>
        <taxon>Eubacteriales</taxon>
        <taxon>Eubacteriaceae</taxon>
        <taxon>Acetobacterium</taxon>
    </lineage>
</organism>